<accession>A0YDW2</accession>
<dbReference type="GO" id="GO:0006753">
    <property type="term" value="P:nucleoside phosphate metabolic process"/>
    <property type="evidence" value="ECO:0007669"/>
    <property type="project" value="TreeGrafter"/>
</dbReference>
<dbReference type="InterPro" id="IPR000086">
    <property type="entry name" value="NUDIX_hydrolase_dom"/>
</dbReference>
<protein>
    <recommendedName>
        <fullName evidence="4">ADP-ribose pyrophosphatase</fullName>
        <ecNumber evidence="3">3.6.1.13</ecNumber>
    </recommendedName>
    <alternativeName>
        <fullName evidence="9">ADP-ribose diphosphatase</fullName>
    </alternativeName>
    <alternativeName>
        <fullName evidence="11">ADP-ribose phosphohydrolase</fullName>
    </alternativeName>
    <alternativeName>
        <fullName evidence="10">Adenosine diphosphoribose pyrophosphatase</fullName>
    </alternativeName>
</protein>
<evidence type="ECO:0000256" key="5">
    <source>
        <dbReference type="ARBA" id="ARBA00022723"/>
    </source>
</evidence>
<dbReference type="PANTHER" id="PTHR11839">
    <property type="entry name" value="UDP/ADP-SUGAR PYROPHOSPHATASE"/>
    <property type="match status" value="1"/>
</dbReference>
<evidence type="ECO:0000256" key="3">
    <source>
        <dbReference type="ARBA" id="ARBA00012453"/>
    </source>
</evidence>
<dbReference type="InterPro" id="IPR020084">
    <property type="entry name" value="NUDIX_hydrolase_CS"/>
</dbReference>
<evidence type="ECO:0000256" key="13">
    <source>
        <dbReference type="PIRSR" id="PIRSR604385-2"/>
    </source>
</evidence>
<sequence length="208" mass="23584">MNKLTHADVEVVDDQISFKGFYQLNTVALRHKLFLGGWSKTVSRELFKRHDAVGVLLYDPLLDAVALVEQFRIGVFGSDVARKNHQSPWILELVAGLIDKEEVPVEVARRESFEESGIIVENIEPVGEYYSSPGGSNEYFYSFIGRADLTHAGGIHGLESEGEDIKVHLIQLDELWSKLDQGLLINAHTLIAVQWLKLHYQELKLRWS</sequence>
<dbReference type="Gene3D" id="3.90.79.10">
    <property type="entry name" value="Nucleoside Triphosphate Pyrophosphohydrolase"/>
    <property type="match status" value="1"/>
</dbReference>
<comment type="function">
    <text evidence="8">Acts on ADP-mannose and ADP-glucose as well as ADP-ribose. Prevents glycogen biosynthesis. The reaction catalyzed by this enzyme is a limiting step of the gluconeogenic process.</text>
</comment>
<reference evidence="16 17" key="1">
    <citation type="journal article" date="2010" name="J. Bacteriol.">
        <title>Genome sequence of the oligotrophic marine Gammaproteobacterium HTCC2143, isolated from the Oregon Coast.</title>
        <authorList>
            <person name="Oh H.M."/>
            <person name="Kang I."/>
            <person name="Ferriera S."/>
            <person name="Giovannoni S.J."/>
            <person name="Cho J.C."/>
        </authorList>
    </citation>
    <scope>NUCLEOTIDE SEQUENCE [LARGE SCALE GENOMIC DNA]</scope>
    <source>
        <strain evidence="16 17">HTCC2143</strain>
    </source>
</reference>
<organism evidence="16 17">
    <name type="scientific">marine gamma proteobacterium HTCC2143</name>
    <dbReference type="NCBI Taxonomy" id="247633"/>
    <lineage>
        <taxon>Bacteria</taxon>
        <taxon>Pseudomonadati</taxon>
        <taxon>Pseudomonadota</taxon>
        <taxon>Gammaproteobacteria</taxon>
        <taxon>Cellvibrionales</taxon>
        <taxon>Spongiibacteraceae</taxon>
        <taxon>BD1-7 clade</taxon>
    </lineage>
</organism>
<dbReference type="OrthoDB" id="5292471at2"/>
<keyword evidence="6" id="KW-0378">Hydrolase</keyword>
<evidence type="ECO:0000256" key="8">
    <source>
        <dbReference type="ARBA" id="ARBA00025164"/>
    </source>
</evidence>
<dbReference type="GO" id="GO:0019144">
    <property type="term" value="F:ADP-sugar diphosphatase activity"/>
    <property type="evidence" value="ECO:0007669"/>
    <property type="project" value="TreeGrafter"/>
</dbReference>
<keyword evidence="17" id="KW-1185">Reference proteome</keyword>
<evidence type="ECO:0000256" key="2">
    <source>
        <dbReference type="ARBA" id="ARBA00007482"/>
    </source>
</evidence>
<evidence type="ECO:0000256" key="14">
    <source>
        <dbReference type="PIRSR" id="PIRSR604385-3"/>
    </source>
</evidence>
<feature type="binding site" evidence="13">
    <location>
        <position position="95"/>
    </location>
    <ligand>
        <name>Mg(2+)</name>
        <dbReference type="ChEBI" id="CHEBI:18420"/>
        <label>1</label>
    </ligand>
</feature>
<feature type="domain" description="Nudix hydrolase" evidence="15">
    <location>
        <begin position="48"/>
        <end position="198"/>
    </location>
</feature>
<evidence type="ECO:0000256" key="4">
    <source>
        <dbReference type="ARBA" id="ARBA00013297"/>
    </source>
</evidence>
<comment type="catalytic activity">
    <reaction evidence="12">
        <text>ADP-D-ribose + H2O = D-ribose 5-phosphate + AMP + 2 H(+)</text>
        <dbReference type="Rhea" id="RHEA:10412"/>
        <dbReference type="ChEBI" id="CHEBI:15377"/>
        <dbReference type="ChEBI" id="CHEBI:15378"/>
        <dbReference type="ChEBI" id="CHEBI:57967"/>
        <dbReference type="ChEBI" id="CHEBI:78346"/>
        <dbReference type="ChEBI" id="CHEBI:456215"/>
        <dbReference type="EC" id="3.6.1.13"/>
    </reaction>
</comment>
<gene>
    <name evidence="16" type="ORF">GP2143_10377</name>
</gene>
<dbReference type="Pfam" id="PF00293">
    <property type="entry name" value="NUDIX"/>
    <property type="match status" value="1"/>
</dbReference>
<dbReference type="GO" id="GO:0047631">
    <property type="term" value="F:ADP-ribose diphosphatase activity"/>
    <property type="evidence" value="ECO:0007669"/>
    <property type="project" value="UniProtKB-EC"/>
</dbReference>
<dbReference type="PROSITE" id="PS51462">
    <property type="entry name" value="NUDIX"/>
    <property type="match status" value="1"/>
</dbReference>
<comment type="similarity">
    <text evidence="2">Belongs to the Nudix hydrolase family. NudF subfamily.</text>
</comment>
<evidence type="ECO:0000256" key="7">
    <source>
        <dbReference type="ARBA" id="ARBA00022842"/>
    </source>
</evidence>
<evidence type="ECO:0000259" key="15">
    <source>
        <dbReference type="PROSITE" id="PS51462"/>
    </source>
</evidence>
<dbReference type="GO" id="GO:0019693">
    <property type="term" value="P:ribose phosphate metabolic process"/>
    <property type="evidence" value="ECO:0007669"/>
    <property type="project" value="TreeGrafter"/>
</dbReference>
<keyword evidence="5 13" id="KW-0479">Metal-binding</keyword>
<evidence type="ECO:0000256" key="11">
    <source>
        <dbReference type="ARBA" id="ARBA00033056"/>
    </source>
</evidence>
<dbReference type="InterPro" id="IPR015797">
    <property type="entry name" value="NUDIX_hydrolase-like_dom_sf"/>
</dbReference>
<dbReference type="STRING" id="247633.GP2143_10377"/>
<feature type="short sequence motif" description="Nudix box" evidence="14">
    <location>
        <begin position="96"/>
        <end position="118"/>
    </location>
</feature>
<comment type="caution">
    <text evidence="16">The sequence shown here is derived from an EMBL/GenBank/DDBJ whole genome shotgun (WGS) entry which is preliminary data.</text>
</comment>
<dbReference type="eggNOG" id="COG0494">
    <property type="taxonomic scope" value="Bacteria"/>
</dbReference>
<keyword evidence="7 13" id="KW-0460">Magnesium</keyword>
<dbReference type="GO" id="GO:0005829">
    <property type="term" value="C:cytosol"/>
    <property type="evidence" value="ECO:0007669"/>
    <property type="project" value="TreeGrafter"/>
</dbReference>
<dbReference type="PROSITE" id="PS00893">
    <property type="entry name" value="NUDIX_BOX"/>
    <property type="match status" value="1"/>
</dbReference>
<evidence type="ECO:0000313" key="16">
    <source>
        <dbReference type="EMBL" id="EAW30996.1"/>
    </source>
</evidence>
<evidence type="ECO:0000313" key="17">
    <source>
        <dbReference type="Proteomes" id="UP000004931"/>
    </source>
</evidence>
<evidence type="ECO:0000256" key="1">
    <source>
        <dbReference type="ARBA" id="ARBA00001946"/>
    </source>
</evidence>
<proteinExistence type="inferred from homology"/>
<dbReference type="InterPro" id="IPR004385">
    <property type="entry name" value="NDP_pyrophosphatase"/>
</dbReference>
<dbReference type="PANTHER" id="PTHR11839:SF5">
    <property type="entry name" value="ADP-RIBOSE PYROPHOSPHATASE"/>
    <property type="match status" value="1"/>
</dbReference>
<dbReference type="Proteomes" id="UP000004931">
    <property type="component" value="Unassembled WGS sequence"/>
</dbReference>
<feature type="binding site" evidence="13">
    <location>
        <position position="163"/>
    </location>
    <ligand>
        <name>Mg(2+)</name>
        <dbReference type="ChEBI" id="CHEBI:18420"/>
        <label>1</label>
    </ligand>
</feature>
<feature type="binding site" evidence="13">
    <location>
        <position position="111"/>
    </location>
    <ligand>
        <name>Mg(2+)</name>
        <dbReference type="ChEBI" id="CHEBI:18420"/>
        <label>1</label>
    </ligand>
</feature>
<feature type="binding site" evidence="13">
    <location>
        <position position="115"/>
    </location>
    <ligand>
        <name>Mg(2+)</name>
        <dbReference type="ChEBI" id="CHEBI:18420"/>
        <label>1</label>
    </ligand>
</feature>
<comment type="cofactor">
    <cofactor evidence="1 13">
        <name>Mg(2+)</name>
        <dbReference type="ChEBI" id="CHEBI:18420"/>
    </cofactor>
</comment>
<dbReference type="GO" id="GO:0046872">
    <property type="term" value="F:metal ion binding"/>
    <property type="evidence" value="ECO:0007669"/>
    <property type="project" value="UniProtKB-KW"/>
</dbReference>
<dbReference type="CDD" id="cd24155">
    <property type="entry name" value="NUDIX_ADPRase"/>
    <property type="match status" value="1"/>
</dbReference>
<dbReference type="NCBIfam" id="TIGR00052">
    <property type="entry name" value="nudix-type nucleoside diphosphatase, YffH/AdpP family"/>
    <property type="match status" value="1"/>
</dbReference>
<evidence type="ECO:0000256" key="6">
    <source>
        <dbReference type="ARBA" id="ARBA00022801"/>
    </source>
</evidence>
<dbReference type="EMBL" id="AAVT01000005">
    <property type="protein sequence ID" value="EAW30996.1"/>
    <property type="molecule type" value="Genomic_DNA"/>
</dbReference>
<dbReference type="AlphaFoldDB" id="A0YDW2"/>
<evidence type="ECO:0000256" key="9">
    <source>
        <dbReference type="ARBA" id="ARBA00030162"/>
    </source>
</evidence>
<evidence type="ECO:0000256" key="10">
    <source>
        <dbReference type="ARBA" id="ARBA00030308"/>
    </source>
</evidence>
<dbReference type="SUPFAM" id="SSF55811">
    <property type="entry name" value="Nudix"/>
    <property type="match status" value="1"/>
</dbReference>
<evidence type="ECO:0000256" key="12">
    <source>
        <dbReference type="ARBA" id="ARBA00049546"/>
    </source>
</evidence>
<dbReference type="EC" id="3.6.1.13" evidence="3"/>
<name>A0YDW2_9GAMM</name>